<dbReference type="Gene3D" id="3.30.450.20">
    <property type="entry name" value="PAS domain"/>
    <property type="match status" value="1"/>
</dbReference>
<dbReference type="InterPro" id="IPR050469">
    <property type="entry name" value="Diguanylate_Cyclase"/>
</dbReference>
<dbReference type="AlphaFoldDB" id="A0A4R0YTI5"/>
<dbReference type="NCBIfam" id="TIGR00229">
    <property type="entry name" value="sensory_box"/>
    <property type="match status" value="1"/>
</dbReference>
<dbReference type="InterPro" id="IPR001610">
    <property type="entry name" value="PAC"/>
</dbReference>
<accession>A0A4R0YTI5</accession>
<dbReference type="SMART" id="SM00091">
    <property type="entry name" value="PAS"/>
    <property type="match status" value="1"/>
</dbReference>
<evidence type="ECO:0000313" key="8">
    <source>
        <dbReference type="Proteomes" id="UP000291822"/>
    </source>
</evidence>
<dbReference type="Gene3D" id="3.30.70.270">
    <property type="match status" value="1"/>
</dbReference>
<evidence type="ECO:0000256" key="3">
    <source>
        <dbReference type="ARBA" id="ARBA00034247"/>
    </source>
</evidence>
<dbReference type="EC" id="2.7.7.65" evidence="2"/>
<dbReference type="InterPro" id="IPR035965">
    <property type="entry name" value="PAS-like_dom_sf"/>
</dbReference>
<dbReference type="InterPro" id="IPR043128">
    <property type="entry name" value="Rev_trsase/Diguanyl_cyclase"/>
</dbReference>
<evidence type="ECO:0000259" key="5">
    <source>
        <dbReference type="PROSITE" id="PS50113"/>
    </source>
</evidence>
<dbReference type="FunFam" id="3.30.70.270:FF:000001">
    <property type="entry name" value="Diguanylate cyclase domain protein"/>
    <property type="match status" value="1"/>
</dbReference>
<dbReference type="SUPFAM" id="SSF55073">
    <property type="entry name" value="Nucleotide cyclase"/>
    <property type="match status" value="1"/>
</dbReference>
<dbReference type="GO" id="GO:0052621">
    <property type="term" value="F:diguanylate cyclase activity"/>
    <property type="evidence" value="ECO:0007669"/>
    <property type="project" value="UniProtKB-EC"/>
</dbReference>
<dbReference type="InterPro" id="IPR000160">
    <property type="entry name" value="GGDEF_dom"/>
</dbReference>
<dbReference type="InterPro" id="IPR000700">
    <property type="entry name" value="PAS-assoc_C"/>
</dbReference>
<dbReference type="SMART" id="SM00267">
    <property type="entry name" value="GGDEF"/>
    <property type="match status" value="1"/>
</dbReference>
<organism evidence="7 8">
    <name type="scientific">Dyella soli</name>
    <dbReference type="NCBI Taxonomy" id="522319"/>
    <lineage>
        <taxon>Bacteria</taxon>
        <taxon>Pseudomonadati</taxon>
        <taxon>Pseudomonadota</taxon>
        <taxon>Gammaproteobacteria</taxon>
        <taxon>Lysobacterales</taxon>
        <taxon>Rhodanobacteraceae</taxon>
        <taxon>Dyella</taxon>
    </lineage>
</organism>
<keyword evidence="8" id="KW-1185">Reference proteome</keyword>
<dbReference type="EMBL" id="SJTG01000001">
    <property type="protein sequence ID" value="TCI12693.1"/>
    <property type="molecule type" value="Genomic_DNA"/>
</dbReference>
<comment type="catalytic activity">
    <reaction evidence="3">
        <text>2 GTP = 3',3'-c-di-GMP + 2 diphosphate</text>
        <dbReference type="Rhea" id="RHEA:24898"/>
        <dbReference type="ChEBI" id="CHEBI:33019"/>
        <dbReference type="ChEBI" id="CHEBI:37565"/>
        <dbReference type="ChEBI" id="CHEBI:58805"/>
        <dbReference type="EC" id="2.7.7.65"/>
    </reaction>
</comment>
<feature type="domain" description="GGDEF" evidence="6">
    <location>
        <begin position="176"/>
        <end position="310"/>
    </location>
</feature>
<proteinExistence type="predicted"/>
<dbReference type="InterPro" id="IPR000014">
    <property type="entry name" value="PAS"/>
</dbReference>
<sequence>MESVVAEGSDDLEYKALLESTKAIPWKIDWASGTFSYIGPQIEALLGWTPDSWVTVQDWADRMHPDDREWAVNFCVAQSQNGIDHEADYRALTSEGDYIWIRDVVHVVRDANGAVESLVGFMFDISERKRTEQRLLDLQRELEELSFKDGLTGIANRRRFDAVLEREWTAARGTGRPLSLVMIDIDYFKQYNDHYGHLQGDYCLKMVARALGTVLMRPHDFLARFGGEEFVLVLPETDIAAAQEMAQRCHEAIRNEWIPHERSMTGKVLTVSIGLGTMAPAPEDDLLAFVEKVDRRLYQAKQKGRNVTVG</sequence>
<dbReference type="PROSITE" id="PS50113">
    <property type="entry name" value="PAC"/>
    <property type="match status" value="1"/>
</dbReference>
<dbReference type="InterPro" id="IPR029787">
    <property type="entry name" value="Nucleotide_cyclase"/>
</dbReference>
<dbReference type="PROSITE" id="PS50112">
    <property type="entry name" value="PAS"/>
    <property type="match status" value="1"/>
</dbReference>
<name>A0A4R0YTI5_9GAMM</name>
<dbReference type="InterPro" id="IPR013655">
    <property type="entry name" value="PAS_fold_3"/>
</dbReference>
<comment type="cofactor">
    <cofactor evidence="1">
        <name>Mg(2+)</name>
        <dbReference type="ChEBI" id="CHEBI:18420"/>
    </cofactor>
</comment>
<dbReference type="SUPFAM" id="SSF55785">
    <property type="entry name" value="PYP-like sensor domain (PAS domain)"/>
    <property type="match status" value="1"/>
</dbReference>
<evidence type="ECO:0000259" key="6">
    <source>
        <dbReference type="PROSITE" id="PS50887"/>
    </source>
</evidence>
<dbReference type="GO" id="GO:1902201">
    <property type="term" value="P:negative regulation of bacterial-type flagellum-dependent cell motility"/>
    <property type="evidence" value="ECO:0007669"/>
    <property type="project" value="TreeGrafter"/>
</dbReference>
<dbReference type="RefSeq" id="WP_131150526.1">
    <property type="nucleotide sequence ID" value="NZ_SJTG01000001.1"/>
</dbReference>
<dbReference type="PANTHER" id="PTHR45138:SF9">
    <property type="entry name" value="DIGUANYLATE CYCLASE DGCM-RELATED"/>
    <property type="match status" value="1"/>
</dbReference>
<comment type="caution">
    <text evidence="7">The sequence shown here is derived from an EMBL/GenBank/DDBJ whole genome shotgun (WGS) entry which is preliminary data.</text>
</comment>
<dbReference type="PROSITE" id="PS50887">
    <property type="entry name" value="GGDEF"/>
    <property type="match status" value="1"/>
</dbReference>
<reference evidence="7 8" key="1">
    <citation type="submission" date="2019-02" db="EMBL/GenBank/DDBJ databases">
        <title>Dyella amyloliquefaciens sp. nov., isolated from forest soil.</title>
        <authorList>
            <person name="Gao Z.-H."/>
            <person name="Qiu L.-H."/>
        </authorList>
    </citation>
    <scope>NUCLEOTIDE SEQUENCE [LARGE SCALE GENOMIC DNA]</scope>
    <source>
        <strain evidence="7 8">KACC 12747</strain>
    </source>
</reference>
<dbReference type="Pfam" id="PF00990">
    <property type="entry name" value="GGDEF"/>
    <property type="match status" value="1"/>
</dbReference>
<feature type="domain" description="PAC" evidence="5">
    <location>
        <begin position="85"/>
        <end position="137"/>
    </location>
</feature>
<dbReference type="NCBIfam" id="TIGR00254">
    <property type="entry name" value="GGDEF"/>
    <property type="match status" value="1"/>
</dbReference>
<protein>
    <recommendedName>
        <fullName evidence="2">diguanylate cyclase</fullName>
        <ecNumber evidence="2">2.7.7.65</ecNumber>
    </recommendedName>
</protein>
<dbReference type="CDD" id="cd01949">
    <property type="entry name" value="GGDEF"/>
    <property type="match status" value="1"/>
</dbReference>
<evidence type="ECO:0000256" key="2">
    <source>
        <dbReference type="ARBA" id="ARBA00012528"/>
    </source>
</evidence>
<feature type="domain" description="PAS" evidence="4">
    <location>
        <begin position="10"/>
        <end position="69"/>
    </location>
</feature>
<evidence type="ECO:0000259" key="4">
    <source>
        <dbReference type="PROSITE" id="PS50112"/>
    </source>
</evidence>
<dbReference type="SMART" id="SM00086">
    <property type="entry name" value="PAC"/>
    <property type="match status" value="1"/>
</dbReference>
<gene>
    <name evidence="7" type="ORF">EZM97_04955</name>
</gene>
<dbReference type="GO" id="GO:0005886">
    <property type="term" value="C:plasma membrane"/>
    <property type="evidence" value="ECO:0007669"/>
    <property type="project" value="TreeGrafter"/>
</dbReference>
<dbReference type="GO" id="GO:0043709">
    <property type="term" value="P:cell adhesion involved in single-species biofilm formation"/>
    <property type="evidence" value="ECO:0007669"/>
    <property type="project" value="TreeGrafter"/>
</dbReference>
<dbReference type="Proteomes" id="UP000291822">
    <property type="component" value="Unassembled WGS sequence"/>
</dbReference>
<evidence type="ECO:0000313" key="7">
    <source>
        <dbReference type="EMBL" id="TCI12693.1"/>
    </source>
</evidence>
<dbReference type="Pfam" id="PF08447">
    <property type="entry name" value="PAS_3"/>
    <property type="match status" value="1"/>
</dbReference>
<evidence type="ECO:0000256" key="1">
    <source>
        <dbReference type="ARBA" id="ARBA00001946"/>
    </source>
</evidence>
<dbReference type="CDD" id="cd00130">
    <property type="entry name" value="PAS"/>
    <property type="match status" value="1"/>
</dbReference>
<dbReference type="PANTHER" id="PTHR45138">
    <property type="entry name" value="REGULATORY COMPONENTS OF SENSORY TRANSDUCTION SYSTEM"/>
    <property type="match status" value="1"/>
</dbReference>